<dbReference type="Proteomes" id="UP000199451">
    <property type="component" value="Unassembled WGS sequence"/>
</dbReference>
<dbReference type="EMBL" id="FNHL01000002">
    <property type="protein sequence ID" value="SDM44109.1"/>
    <property type="molecule type" value="Genomic_DNA"/>
</dbReference>
<gene>
    <name evidence="1" type="ORF">SAMN04487949_1671</name>
</gene>
<dbReference type="Gene3D" id="2.60.120.260">
    <property type="entry name" value="Galactose-binding domain-like"/>
    <property type="match status" value="1"/>
</dbReference>
<sequence length="217" mass="23764">MGNHYWGMTRRRSRRDVLRSGAVVTLGGLAGCVGAPTRDSLLSEGFESELDSWDSHAHIGPEEPLSAFEWEIERSRTQAATGDWSLELFTEGDHDDGTAWVSTELDPGEATSFSVSLQAWSESESFNTLRNLVAYLGPTEPTAEGDFPDPGANSTAVPEAPFGGLREPLHLAEGWREYSFEWEPESTPESLFLAVGVSVVWEADATHYLDDIVVTAE</sequence>
<evidence type="ECO:0000313" key="1">
    <source>
        <dbReference type="EMBL" id="SDM44109.1"/>
    </source>
</evidence>
<reference evidence="2" key="1">
    <citation type="submission" date="2016-10" db="EMBL/GenBank/DDBJ databases">
        <authorList>
            <person name="Varghese N."/>
            <person name="Submissions S."/>
        </authorList>
    </citation>
    <scope>NUCLEOTIDE SEQUENCE [LARGE SCALE GENOMIC DNA]</scope>
    <source>
        <strain evidence="2">CGMCC 1.10119</strain>
    </source>
</reference>
<keyword evidence="2" id="KW-1185">Reference proteome</keyword>
<protein>
    <submittedName>
        <fullName evidence="1">Uncharacterized protein</fullName>
    </submittedName>
</protein>
<dbReference type="AlphaFoldDB" id="A0A1G9T8P2"/>
<proteinExistence type="predicted"/>
<accession>A0A1G9T8P2</accession>
<name>A0A1G9T8P2_9EURY</name>
<evidence type="ECO:0000313" key="2">
    <source>
        <dbReference type="Proteomes" id="UP000199451"/>
    </source>
</evidence>
<organism evidence="1 2">
    <name type="scientific">Halogranum gelatinilyticum</name>
    <dbReference type="NCBI Taxonomy" id="660521"/>
    <lineage>
        <taxon>Archaea</taxon>
        <taxon>Methanobacteriati</taxon>
        <taxon>Methanobacteriota</taxon>
        <taxon>Stenosarchaea group</taxon>
        <taxon>Halobacteria</taxon>
        <taxon>Halobacteriales</taxon>
        <taxon>Haloferacaceae</taxon>
    </lineage>
</organism>